<dbReference type="SMART" id="SM00091">
    <property type="entry name" value="PAS"/>
    <property type="match status" value="1"/>
</dbReference>
<dbReference type="Gene3D" id="1.10.3430.10">
    <property type="entry name" value="Ammonium transporter AmtB like domains"/>
    <property type="match status" value="1"/>
</dbReference>
<dbReference type="SMART" id="SM00052">
    <property type="entry name" value="EAL"/>
    <property type="match status" value="1"/>
</dbReference>
<feature type="domain" description="EAL" evidence="10">
    <location>
        <begin position="763"/>
        <end position="1017"/>
    </location>
</feature>
<feature type="domain" description="PAS" evidence="9">
    <location>
        <begin position="457"/>
        <end position="528"/>
    </location>
</feature>
<evidence type="ECO:0000313" key="13">
    <source>
        <dbReference type="Proteomes" id="UP001379949"/>
    </source>
</evidence>
<dbReference type="InterPro" id="IPR001633">
    <property type="entry name" value="EAL_dom"/>
</dbReference>
<comment type="similarity">
    <text evidence="2">Belongs to the ammonia transporter channel (TC 1.A.11.2) family.</text>
</comment>
<keyword evidence="6 8" id="KW-0472">Membrane</keyword>
<evidence type="ECO:0000256" key="2">
    <source>
        <dbReference type="ARBA" id="ARBA00005887"/>
    </source>
</evidence>
<dbReference type="PANTHER" id="PTHR44757">
    <property type="entry name" value="DIGUANYLATE CYCLASE DGCP"/>
    <property type="match status" value="1"/>
</dbReference>
<dbReference type="Pfam" id="PF00563">
    <property type="entry name" value="EAL"/>
    <property type="match status" value="1"/>
</dbReference>
<comment type="subcellular location">
    <subcellularLocation>
        <location evidence="1">Membrane</location>
        <topology evidence="1">Multi-pass membrane protein</topology>
    </subcellularLocation>
</comment>
<dbReference type="InterPro" id="IPR035965">
    <property type="entry name" value="PAS-like_dom_sf"/>
</dbReference>
<name>A0ABU9G137_9GAMM</name>
<dbReference type="InterPro" id="IPR000160">
    <property type="entry name" value="GGDEF_dom"/>
</dbReference>
<feature type="transmembrane region" description="Helical" evidence="8">
    <location>
        <begin position="308"/>
        <end position="330"/>
    </location>
</feature>
<evidence type="ECO:0000259" key="10">
    <source>
        <dbReference type="PROSITE" id="PS50883"/>
    </source>
</evidence>
<dbReference type="EMBL" id="JBAKAR010000001">
    <property type="protein sequence ID" value="MEL0612187.1"/>
    <property type="molecule type" value="Genomic_DNA"/>
</dbReference>
<dbReference type="SUPFAM" id="SSF141868">
    <property type="entry name" value="EAL domain-like"/>
    <property type="match status" value="1"/>
</dbReference>
<dbReference type="InterPro" id="IPR052155">
    <property type="entry name" value="Biofilm_reg_signaling"/>
</dbReference>
<comment type="caution">
    <text evidence="12">The sequence shown here is derived from an EMBL/GenBank/DDBJ whole genome shotgun (WGS) entry which is preliminary data.</text>
</comment>
<keyword evidence="4 8" id="KW-0812">Transmembrane</keyword>
<dbReference type="CDD" id="cd00130">
    <property type="entry name" value="PAS"/>
    <property type="match status" value="1"/>
</dbReference>
<feature type="transmembrane region" description="Helical" evidence="8">
    <location>
        <begin position="350"/>
        <end position="370"/>
    </location>
</feature>
<dbReference type="InterPro" id="IPR018047">
    <property type="entry name" value="Ammonium_transpt_CS"/>
</dbReference>
<dbReference type="NCBIfam" id="TIGR00254">
    <property type="entry name" value="GGDEF"/>
    <property type="match status" value="1"/>
</dbReference>
<dbReference type="PROSITE" id="PS50887">
    <property type="entry name" value="GGDEF"/>
    <property type="match status" value="1"/>
</dbReference>
<dbReference type="PANTHER" id="PTHR44757:SF2">
    <property type="entry name" value="BIOFILM ARCHITECTURE MAINTENANCE PROTEIN MBAA"/>
    <property type="match status" value="1"/>
</dbReference>
<gene>
    <name evidence="12" type="primary">amt</name>
    <name evidence="12" type="ORF">V6242_03445</name>
</gene>
<dbReference type="Pfam" id="PF00909">
    <property type="entry name" value="Ammonium_transp"/>
    <property type="match status" value="1"/>
</dbReference>
<keyword evidence="13" id="KW-1185">Reference proteome</keyword>
<dbReference type="SUPFAM" id="SSF55073">
    <property type="entry name" value="Nucleotide cyclase"/>
    <property type="match status" value="1"/>
</dbReference>
<dbReference type="InterPro" id="IPR013767">
    <property type="entry name" value="PAS_fold"/>
</dbReference>
<dbReference type="InterPro" id="IPR024041">
    <property type="entry name" value="NH4_transpt_AmtB-like_dom"/>
</dbReference>
<feature type="transmembrane region" description="Helical" evidence="8">
    <location>
        <begin position="156"/>
        <end position="176"/>
    </location>
</feature>
<evidence type="ECO:0000256" key="5">
    <source>
        <dbReference type="ARBA" id="ARBA00022989"/>
    </source>
</evidence>
<feature type="transmembrane region" description="Helical" evidence="8">
    <location>
        <begin position="113"/>
        <end position="136"/>
    </location>
</feature>
<evidence type="ECO:0000256" key="1">
    <source>
        <dbReference type="ARBA" id="ARBA00004141"/>
    </source>
</evidence>
<accession>A0ABU9G137</accession>
<dbReference type="NCBIfam" id="TIGR00836">
    <property type="entry name" value="amt"/>
    <property type="match status" value="1"/>
</dbReference>
<evidence type="ECO:0000256" key="3">
    <source>
        <dbReference type="ARBA" id="ARBA00022448"/>
    </source>
</evidence>
<feature type="transmembrane region" description="Helical" evidence="8">
    <location>
        <begin position="45"/>
        <end position="62"/>
    </location>
</feature>
<dbReference type="PROSITE" id="PS01219">
    <property type="entry name" value="AMMONIUM_TRANSP"/>
    <property type="match status" value="1"/>
</dbReference>
<keyword evidence="3" id="KW-0813">Transport</keyword>
<dbReference type="InterPro" id="IPR029020">
    <property type="entry name" value="Ammonium/urea_transptr"/>
</dbReference>
<dbReference type="RefSeq" id="WP_341566306.1">
    <property type="nucleotide sequence ID" value="NZ_JBAKAR010000001.1"/>
</dbReference>
<feature type="transmembrane region" description="Helical" evidence="8">
    <location>
        <begin position="196"/>
        <end position="213"/>
    </location>
</feature>
<feature type="transmembrane region" description="Helical" evidence="8">
    <location>
        <begin position="82"/>
        <end position="101"/>
    </location>
</feature>
<dbReference type="InterPro" id="IPR000014">
    <property type="entry name" value="PAS"/>
</dbReference>
<dbReference type="Gene3D" id="3.30.450.20">
    <property type="entry name" value="PAS domain"/>
    <property type="match status" value="1"/>
</dbReference>
<evidence type="ECO:0000256" key="7">
    <source>
        <dbReference type="ARBA" id="ARBA00023177"/>
    </source>
</evidence>
<keyword evidence="5 8" id="KW-1133">Transmembrane helix</keyword>
<evidence type="ECO:0000259" key="11">
    <source>
        <dbReference type="PROSITE" id="PS50887"/>
    </source>
</evidence>
<protein>
    <submittedName>
        <fullName evidence="12">Ammonium transporter</fullName>
    </submittedName>
</protein>
<dbReference type="PROSITE" id="PS50883">
    <property type="entry name" value="EAL"/>
    <property type="match status" value="1"/>
</dbReference>
<sequence length="1017" mass="112748">MSDFYWLLVASALVFMMQAGFLCLESGRIRSKNSINVAAKNISDFIISSVIFWLFGFGIMFGDSNLGVFGSSEFVFGAGNSPWQISFFLFQMMFCGTAATLTSGAVAERMTFMGYLAITAVLIVLIYPVTGHWAWSGAYDSQAQQGWLESLGFIDFAGSTVVHSVGGWVALAAIMIIGPRLGRFEQGIRLPPGNNLPLSALGVLLIWFGWIGFNGGSTLALTDDVPIIILNTFLSAVWGGLIAALINYVRDGFVEVGFILNGTIAGLVGITASCHVVSPASSAIIGAVSGGIVYYGSLLMERLHLDDALDVVPAHLFAGIWGTLSVALFGDADKIQTGLSFYQQLGVQSLGIVVIGVYCFVVAYSAMWLLNKVLPLRASREHEEQGMNVSEHRATTELFDLLTSMQYQQNNADFSFPVPEEPFTEVGQIAHKYNQVIERVNGEIAQRDDALLRFQKSERRKTAILNSSMDCIVTIDQQGDVIEFNPAAERTFGCLKKQVVGKNFIDSFILEEDRSAILESLEIGFSSSMGLVLNRRNSFRLQRDPHNHFPAEITITKTGVDNSRASKEEYTLHIRDVTRQFKLQERLRFLAYSDPLTSLYNRTYLMDKLVSALLFASKQHSQVGLLFLDLDKFKTINDTLGHKAGDELLCEVAERLTQVSDESDMVARWGGDEFILIMTQDVSYQSAKKRAERILQVMRAPVNLKGQLLNIPTSIGISLSDGEATDADKLIQQADIAMYWAKEKGRDNAQVFAPEMATVVVKKFGFEQEMHEALAAGQFRLDYQPKVWMDSERIVGLEALIRWHHPTKGLISPADFIPIAEESNLIIKIGEWVIEEALRQQAEWREMGLRLVPIAVNISGRHLVLDSFVSYLSSKLEDYGVTGALLEIEITESVLLQDIDRCIEVMEALKAMDITISVDDFGTGYSSLSYLKRLPLDVLKIDQSFVEECGKHTEDTTICETIIHLARNLKLVTVAEGVETAEQAALLKQMGCLIYQGYYFYRPMPSLDTAALLDKAD</sequence>
<dbReference type="Gene3D" id="3.20.20.450">
    <property type="entry name" value="EAL domain"/>
    <property type="match status" value="1"/>
</dbReference>
<dbReference type="SMART" id="SM00267">
    <property type="entry name" value="GGDEF"/>
    <property type="match status" value="1"/>
</dbReference>
<dbReference type="Proteomes" id="UP001379949">
    <property type="component" value="Unassembled WGS sequence"/>
</dbReference>
<feature type="transmembrane region" description="Helical" evidence="8">
    <location>
        <begin position="253"/>
        <end position="270"/>
    </location>
</feature>
<feature type="transmembrane region" description="Helical" evidence="8">
    <location>
        <begin position="6"/>
        <end position="24"/>
    </location>
</feature>
<dbReference type="NCBIfam" id="TIGR00229">
    <property type="entry name" value="sensory_box"/>
    <property type="match status" value="1"/>
</dbReference>
<dbReference type="InterPro" id="IPR029787">
    <property type="entry name" value="Nucleotide_cyclase"/>
</dbReference>
<dbReference type="SUPFAM" id="SSF55785">
    <property type="entry name" value="PYP-like sensor domain (PAS domain)"/>
    <property type="match status" value="1"/>
</dbReference>
<feature type="domain" description="GGDEF" evidence="11">
    <location>
        <begin position="621"/>
        <end position="754"/>
    </location>
</feature>
<dbReference type="InterPro" id="IPR043128">
    <property type="entry name" value="Rev_trsase/Diguanyl_cyclase"/>
</dbReference>
<dbReference type="SUPFAM" id="SSF111352">
    <property type="entry name" value="Ammonium transporter"/>
    <property type="match status" value="1"/>
</dbReference>
<evidence type="ECO:0000256" key="4">
    <source>
        <dbReference type="ARBA" id="ARBA00022692"/>
    </source>
</evidence>
<feature type="transmembrane region" description="Helical" evidence="8">
    <location>
        <begin position="225"/>
        <end position="246"/>
    </location>
</feature>
<evidence type="ECO:0000256" key="6">
    <source>
        <dbReference type="ARBA" id="ARBA00023136"/>
    </source>
</evidence>
<dbReference type="CDD" id="cd01949">
    <property type="entry name" value="GGDEF"/>
    <property type="match status" value="1"/>
</dbReference>
<organism evidence="12 13">
    <name type="scientific">Marinomonas arenicola</name>
    <dbReference type="NCBI Taxonomy" id="569601"/>
    <lineage>
        <taxon>Bacteria</taxon>
        <taxon>Pseudomonadati</taxon>
        <taxon>Pseudomonadota</taxon>
        <taxon>Gammaproteobacteria</taxon>
        <taxon>Oceanospirillales</taxon>
        <taxon>Oceanospirillaceae</taxon>
        <taxon>Marinomonas</taxon>
    </lineage>
</organism>
<evidence type="ECO:0000313" key="12">
    <source>
        <dbReference type="EMBL" id="MEL0612187.1"/>
    </source>
</evidence>
<dbReference type="Pfam" id="PF00989">
    <property type="entry name" value="PAS"/>
    <property type="match status" value="1"/>
</dbReference>
<dbReference type="InterPro" id="IPR035919">
    <property type="entry name" value="EAL_sf"/>
</dbReference>
<dbReference type="Pfam" id="PF00990">
    <property type="entry name" value="GGDEF"/>
    <property type="match status" value="1"/>
</dbReference>
<keyword evidence="7" id="KW-0924">Ammonia transport</keyword>
<dbReference type="CDD" id="cd01948">
    <property type="entry name" value="EAL"/>
    <property type="match status" value="1"/>
</dbReference>
<evidence type="ECO:0000256" key="8">
    <source>
        <dbReference type="SAM" id="Phobius"/>
    </source>
</evidence>
<reference evidence="12 13" key="1">
    <citation type="submission" date="2024-02" db="EMBL/GenBank/DDBJ databases">
        <title>Bacteria isolated from the canopy kelp, Nereocystis luetkeana.</title>
        <authorList>
            <person name="Pfister C.A."/>
            <person name="Younker I.T."/>
            <person name="Light S.H."/>
        </authorList>
    </citation>
    <scope>NUCLEOTIDE SEQUENCE [LARGE SCALE GENOMIC DNA]</scope>
    <source>
        <strain evidence="12 13">TI.4.07</strain>
    </source>
</reference>
<dbReference type="Gene3D" id="3.30.70.270">
    <property type="match status" value="1"/>
</dbReference>
<proteinExistence type="inferred from homology"/>
<evidence type="ECO:0000259" key="9">
    <source>
        <dbReference type="PROSITE" id="PS50112"/>
    </source>
</evidence>
<dbReference type="PROSITE" id="PS50112">
    <property type="entry name" value="PAS"/>
    <property type="match status" value="1"/>
</dbReference>
<dbReference type="InterPro" id="IPR001905">
    <property type="entry name" value="Ammonium_transpt"/>
</dbReference>